<dbReference type="GO" id="GO:0005102">
    <property type="term" value="F:signaling receptor binding"/>
    <property type="evidence" value="ECO:0007669"/>
    <property type="project" value="TreeGrafter"/>
</dbReference>
<evidence type="ECO:0000256" key="4">
    <source>
        <dbReference type="ARBA" id="ARBA00022729"/>
    </source>
</evidence>
<evidence type="ECO:0000256" key="1">
    <source>
        <dbReference type="ARBA" id="ARBA00004479"/>
    </source>
</evidence>
<feature type="transmembrane region" description="Helical" evidence="8">
    <location>
        <begin position="241"/>
        <end position="266"/>
    </location>
</feature>
<dbReference type="Pfam" id="PF22705">
    <property type="entry name" value="C2-set_3"/>
    <property type="match status" value="1"/>
</dbReference>
<dbReference type="OrthoDB" id="6105938at2759"/>
<evidence type="ECO:0000259" key="10">
    <source>
        <dbReference type="PROSITE" id="PS50188"/>
    </source>
</evidence>
<keyword evidence="4 9" id="KW-0732">Signal</keyword>
<evidence type="ECO:0000313" key="12">
    <source>
        <dbReference type="EMBL" id="KAG8520005.1"/>
    </source>
</evidence>
<feature type="signal peptide" evidence="9">
    <location>
        <begin position="1"/>
        <end position="26"/>
    </location>
</feature>
<comment type="similarity">
    <text evidence="2">Belongs to the immunoglobulin superfamily. BTN/MOG family.</text>
</comment>
<reference evidence="12" key="1">
    <citation type="journal article" date="2021" name="Evol. Appl.">
        <title>The genome of the Pyrenean desman and the effects of bottlenecks and inbreeding on the genomic landscape of an endangered species.</title>
        <authorList>
            <person name="Escoda L."/>
            <person name="Castresana J."/>
        </authorList>
    </citation>
    <scope>NUCLEOTIDE SEQUENCE</scope>
    <source>
        <strain evidence="12">IBE-C5619</strain>
    </source>
</reference>
<dbReference type="SUPFAM" id="SSF48726">
    <property type="entry name" value="Immunoglobulin"/>
    <property type="match status" value="2"/>
</dbReference>
<dbReference type="InterPro" id="IPR013783">
    <property type="entry name" value="Ig-like_fold"/>
</dbReference>
<dbReference type="InterPro" id="IPR013320">
    <property type="entry name" value="ConA-like_dom_sf"/>
</dbReference>
<name>A0A8J6AKK1_GALPY</name>
<keyword evidence="6 8" id="KW-0472">Membrane</keyword>
<gene>
    <name evidence="12" type="ORF">J0S82_016812</name>
</gene>
<dbReference type="Gene3D" id="2.60.40.10">
    <property type="entry name" value="Immunoglobulins"/>
    <property type="match status" value="2"/>
</dbReference>
<dbReference type="SMART" id="SM00589">
    <property type="entry name" value="PRY"/>
    <property type="match status" value="1"/>
</dbReference>
<dbReference type="AlphaFoldDB" id="A0A8J6AKK1"/>
<dbReference type="Pfam" id="PF07686">
    <property type="entry name" value="V-set"/>
    <property type="match status" value="1"/>
</dbReference>
<dbReference type="SMART" id="SM00409">
    <property type="entry name" value="IG"/>
    <property type="match status" value="1"/>
</dbReference>
<dbReference type="SMART" id="SM00449">
    <property type="entry name" value="SPRY"/>
    <property type="match status" value="1"/>
</dbReference>
<keyword evidence="5 8" id="KW-1133">Transmembrane helix</keyword>
<comment type="caution">
    <text evidence="12">The sequence shown here is derived from an EMBL/GenBank/DDBJ whole genome shotgun (WGS) entry which is preliminary data.</text>
</comment>
<protein>
    <submittedName>
        <fullName evidence="12">Butyrophilin-like protein 8</fullName>
    </submittedName>
</protein>
<dbReference type="FunFam" id="2.60.120.920:FF:000073">
    <property type="entry name" value="Butyrophilin like 3"/>
    <property type="match status" value="1"/>
</dbReference>
<dbReference type="InterPro" id="IPR001870">
    <property type="entry name" value="B30.2/SPRY"/>
</dbReference>
<dbReference type="Proteomes" id="UP000700334">
    <property type="component" value="Unassembled WGS sequence"/>
</dbReference>
<feature type="non-terminal residue" evidence="12">
    <location>
        <position position="469"/>
    </location>
</feature>
<dbReference type="InterPro" id="IPR053896">
    <property type="entry name" value="BTN3A2-like_Ig-C"/>
</dbReference>
<dbReference type="InterPro" id="IPR003877">
    <property type="entry name" value="SPRY_dom"/>
</dbReference>
<dbReference type="PROSITE" id="PS50835">
    <property type="entry name" value="IG_LIKE"/>
    <property type="match status" value="2"/>
</dbReference>
<sequence>TNIDPQDTSMALVFTLILSLFTLGSGQWQVIGPDKSVKVSVGEDTVFSCSLSPETSAEGMEVRFFRDQFSSVVHLYRDGQDQDNMQLPDFQGRTELVKDSMDYGQVSLRLKNITAFDTGLYGCRFSSQFHYQEATWELQASAMGLAPLISIMGHGGNIQLLCKSSGWFPQPTVKWKSAQGHDLPSDLKVNTDLQGLFHVETSIRVQENTGNISCSIQHRDQDQEVKLNVWIGEMFFQPSPLYPVSILLGLFCFVLCIGIIAMRIFFIKDWRKKHVVAEEVTLDPDTADPHLYISDLKAVTYKSARQDVPYSEKRFWRECVVASQGFKQGKHYWEVDVGHNKQWGLGVCTDEVNRTVRTGTLSPHDGYWVLRLNEENEYFTFNPDRIDLSLRIPPTRVGIFLDYEGGTISFFNINDQSLICTLTHQFDKILRPYILREAYGATPIAICAVSQRSEGPYALRYRQFRALFA</sequence>
<dbReference type="InterPro" id="IPR036179">
    <property type="entry name" value="Ig-like_dom_sf"/>
</dbReference>
<evidence type="ECO:0000256" key="2">
    <source>
        <dbReference type="ARBA" id="ARBA00007591"/>
    </source>
</evidence>
<dbReference type="Gene3D" id="2.60.120.920">
    <property type="match status" value="1"/>
</dbReference>
<dbReference type="FunFam" id="2.60.40.10:FF:000088">
    <property type="entry name" value="Butyrophilin subfamily 1 member A1"/>
    <property type="match status" value="1"/>
</dbReference>
<keyword evidence="13" id="KW-1185">Reference proteome</keyword>
<feature type="domain" description="Ig-like" evidence="11">
    <location>
        <begin position="155"/>
        <end position="226"/>
    </location>
</feature>
<keyword evidence="3 8" id="KW-0812">Transmembrane</keyword>
<dbReference type="SUPFAM" id="SSF49899">
    <property type="entry name" value="Concanavalin A-like lectins/glucanases"/>
    <property type="match status" value="1"/>
</dbReference>
<dbReference type="PRINTS" id="PR01407">
    <property type="entry name" value="BUTYPHLNCDUF"/>
</dbReference>
<dbReference type="InterPro" id="IPR043136">
    <property type="entry name" value="B30.2/SPRY_sf"/>
</dbReference>
<dbReference type="InterPro" id="IPR003879">
    <property type="entry name" value="Butyrophylin_SPRY"/>
</dbReference>
<evidence type="ECO:0000256" key="7">
    <source>
        <dbReference type="ARBA" id="ARBA00023319"/>
    </source>
</evidence>
<dbReference type="InterPro" id="IPR007110">
    <property type="entry name" value="Ig-like_dom"/>
</dbReference>
<comment type="subcellular location">
    <subcellularLocation>
        <location evidence="1">Membrane</location>
        <topology evidence="1">Single-pass type I membrane protein</topology>
    </subcellularLocation>
</comment>
<keyword evidence="7" id="KW-0393">Immunoglobulin domain</keyword>
<accession>A0A8J6AKK1</accession>
<dbReference type="InterPro" id="IPR013106">
    <property type="entry name" value="Ig_V-set"/>
</dbReference>
<dbReference type="GO" id="GO:0050852">
    <property type="term" value="P:T cell receptor signaling pathway"/>
    <property type="evidence" value="ECO:0007669"/>
    <property type="project" value="TreeGrafter"/>
</dbReference>
<evidence type="ECO:0000256" key="5">
    <source>
        <dbReference type="ARBA" id="ARBA00022989"/>
    </source>
</evidence>
<evidence type="ECO:0000259" key="11">
    <source>
        <dbReference type="PROSITE" id="PS50835"/>
    </source>
</evidence>
<dbReference type="InterPro" id="IPR006574">
    <property type="entry name" value="PRY"/>
</dbReference>
<feature type="chain" id="PRO_5035215151" evidence="9">
    <location>
        <begin position="27"/>
        <end position="469"/>
    </location>
</feature>
<dbReference type="FunFam" id="2.60.40.10:FF:000208">
    <property type="entry name" value="Butyrophilin subfamily 1 member A1"/>
    <property type="match status" value="1"/>
</dbReference>
<feature type="domain" description="B30.2/SPRY" evidence="10">
    <location>
        <begin position="260"/>
        <end position="453"/>
    </location>
</feature>
<dbReference type="CDD" id="cd13733">
    <property type="entry name" value="SPRY_PRY_C-I_1"/>
    <property type="match status" value="1"/>
</dbReference>
<dbReference type="PANTHER" id="PTHR24100">
    <property type="entry name" value="BUTYROPHILIN"/>
    <property type="match status" value="1"/>
</dbReference>
<evidence type="ECO:0000256" key="3">
    <source>
        <dbReference type="ARBA" id="ARBA00022692"/>
    </source>
</evidence>
<evidence type="ECO:0000313" key="13">
    <source>
        <dbReference type="Proteomes" id="UP000700334"/>
    </source>
</evidence>
<dbReference type="PANTHER" id="PTHR24100:SF108">
    <property type="entry name" value="BUTYROPHILIN-LIKE PROTEIN 8"/>
    <property type="match status" value="1"/>
</dbReference>
<dbReference type="Pfam" id="PF00622">
    <property type="entry name" value="SPRY"/>
    <property type="match status" value="1"/>
</dbReference>
<dbReference type="SMART" id="SM00406">
    <property type="entry name" value="IGv"/>
    <property type="match status" value="1"/>
</dbReference>
<feature type="non-terminal residue" evidence="12">
    <location>
        <position position="1"/>
    </location>
</feature>
<evidence type="ECO:0000256" key="8">
    <source>
        <dbReference type="SAM" id="Phobius"/>
    </source>
</evidence>
<dbReference type="Pfam" id="PF13765">
    <property type="entry name" value="PRY"/>
    <property type="match status" value="1"/>
</dbReference>
<dbReference type="PROSITE" id="PS50188">
    <property type="entry name" value="B302_SPRY"/>
    <property type="match status" value="1"/>
</dbReference>
<dbReference type="CDD" id="cd05713">
    <property type="entry name" value="IgV_MOG_like"/>
    <property type="match status" value="1"/>
</dbReference>
<dbReference type="InterPro" id="IPR003599">
    <property type="entry name" value="Ig_sub"/>
</dbReference>
<feature type="domain" description="Ig-like" evidence="11">
    <location>
        <begin position="5"/>
        <end position="139"/>
    </location>
</feature>
<dbReference type="EMBL" id="JAGFMF010011585">
    <property type="protein sequence ID" value="KAG8520005.1"/>
    <property type="molecule type" value="Genomic_DNA"/>
</dbReference>
<evidence type="ECO:0000256" key="6">
    <source>
        <dbReference type="ARBA" id="ARBA00023136"/>
    </source>
</evidence>
<organism evidence="12 13">
    <name type="scientific">Galemys pyrenaicus</name>
    <name type="common">Iberian desman</name>
    <name type="synonym">Pyrenean desman</name>
    <dbReference type="NCBI Taxonomy" id="202257"/>
    <lineage>
        <taxon>Eukaryota</taxon>
        <taxon>Metazoa</taxon>
        <taxon>Chordata</taxon>
        <taxon>Craniata</taxon>
        <taxon>Vertebrata</taxon>
        <taxon>Euteleostomi</taxon>
        <taxon>Mammalia</taxon>
        <taxon>Eutheria</taxon>
        <taxon>Laurasiatheria</taxon>
        <taxon>Eulipotyphla</taxon>
        <taxon>Talpidae</taxon>
        <taxon>Galemys</taxon>
    </lineage>
</organism>
<proteinExistence type="inferred from homology"/>
<dbReference type="GO" id="GO:0009897">
    <property type="term" value="C:external side of plasma membrane"/>
    <property type="evidence" value="ECO:0007669"/>
    <property type="project" value="TreeGrafter"/>
</dbReference>
<evidence type="ECO:0000256" key="9">
    <source>
        <dbReference type="SAM" id="SignalP"/>
    </source>
</evidence>
<dbReference type="GO" id="GO:0001817">
    <property type="term" value="P:regulation of cytokine production"/>
    <property type="evidence" value="ECO:0007669"/>
    <property type="project" value="TreeGrafter"/>
</dbReference>
<dbReference type="InterPro" id="IPR050504">
    <property type="entry name" value="IgSF_BTN/MOG"/>
</dbReference>